<dbReference type="EMBL" id="CT868607">
    <property type="protein sequence ID" value="CAK87095.1"/>
    <property type="molecule type" value="Genomic_DNA"/>
</dbReference>
<dbReference type="PANTHER" id="PTHR46511:SF1">
    <property type="entry name" value="MORN REPEAT-CONTAINING PROTEIN 3"/>
    <property type="match status" value="1"/>
</dbReference>
<evidence type="ECO:0000313" key="4">
    <source>
        <dbReference type="Proteomes" id="UP000000600"/>
    </source>
</evidence>
<dbReference type="InterPro" id="IPR000719">
    <property type="entry name" value="Prot_kinase_dom"/>
</dbReference>
<name>A0DVM8_PARTE</name>
<dbReference type="OMA" id="SARTHYN"/>
<evidence type="ECO:0000313" key="3">
    <source>
        <dbReference type="EMBL" id="CAK87095.1"/>
    </source>
</evidence>
<accession>A0DVM8</accession>
<dbReference type="PANTHER" id="PTHR46511">
    <property type="entry name" value="MORN REPEAT-CONTAINING PROTEIN 3"/>
    <property type="match status" value="1"/>
</dbReference>
<reference evidence="3 4" key="1">
    <citation type="journal article" date="2006" name="Nature">
        <title>Global trends of whole-genome duplications revealed by the ciliate Paramecium tetraurelia.</title>
        <authorList>
            <consortium name="Genoscope"/>
            <person name="Aury J.-M."/>
            <person name="Jaillon O."/>
            <person name="Duret L."/>
            <person name="Noel B."/>
            <person name="Jubin C."/>
            <person name="Porcel B.M."/>
            <person name="Segurens B."/>
            <person name="Daubin V."/>
            <person name="Anthouard V."/>
            <person name="Aiach N."/>
            <person name="Arnaiz O."/>
            <person name="Billaut A."/>
            <person name="Beisson J."/>
            <person name="Blanc I."/>
            <person name="Bouhouche K."/>
            <person name="Camara F."/>
            <person name="Duharcourt S."/>
            <person name="Guigo R."/>
            <person name="Gogendeau D."/>
            <person name="Katinka M."/>
            <person name="Keller A.-M."/>
            <person name="Kissmehl R."/>
            <person name="Klotz C."/>
            <person name="Koll F."/>
            <person name="Le Moue A."/>
            <person name="Lepere C."/>
            <person name="Malinsky S."/>
            <person name="Nowacki M."/>
            <person name="Nowak J.K."/>
            <person name="Plattner H."/>
            <person name="Poulain J."/>
            <person name="Ruiz F."/>
            <person name="Serrano V."/>
            <person name="Zagulski M."/>
            <person name="Dessen P."/>
            <person name="Betermier M."/>
            <person name="Weissenbach J."/>
            <person name="Scarpelli C."/>
            <person name="Schachter V."/>
            <person name="Sperling L."/>
            <person name="Meyer E."/>
            <person name="Cohen J."/>
            <person name="Wincker P."/>
        </authorList>
    </citation>
    <scope>NUCLEOTIDE SEQUENCE [LARGE SCALE GENOMIC DNA]</scope>
    <source>
        <strain evidence="3 4">Stock d4-2</strain>
    </source>
</reference>
<evidence type="ECO:0000259" key="2">
    <source>
        <dbReference type="PROSITE" id="PS50011"/>
    </source>
</evidence>
<gene>
    <name evidence="3" type="ORF">GSPATT00020748001</name>
</gene>
<dbReference type="SUPFAM" id="SSF82185">
    <property type="entry name" value="Histone H3 K4-specific methyltransferase SET7/9 N-terminal domain"/>
    <property type="match status" value="1"/>
</dbReference>
<dbReference type="PROSITE" id="PS50011">
    <property type="entry name" value="PROTEIN_KINASE_DOM"/>
    <property type="match status" value="1"/>
</dbReference>
<dbReference type="RefSeq" id="XP_001454492.1">
    <property type="nucleotide sequence ID" value="XM_001454455.1"/>
</dbReference>
<sequence length="1367" mass="161524">MQIEFREFKEKYFPLKLIDLSRLYPNIKTTKDGNLIKTISFSVKSNWNIWKQNLKLEIEYQVNLSHQFPNHILHIIDWAAEIQSVSVIVYITYNCKSNAKSLNSFLNTSMISEQQKLQIAEQLIEIASILELSDIQHRNIKLNNFILIDNKTYLTDFGSARTHYNHYTKQSANSEERQKQNETLFYSSPEIMEILTQDNIDFQENEWAQIFQNEQYKKVILKRNDNWSISIILLQLLSFQTQIPDDIKSFYGYDIAKFDQEIRKQATNPYFRVITEIIKQLSFGKISALTCLEQLKKQIPRSDTENKQHKQIMKEDYNILNLQLKRQIQINTKLDYYYLSQAQLTQLQQVNDQDAQKNDQTKQNKTNAKPQQYEIKKQQELNQVKEPVNDCKSYFLDENSIQIFSPKNNEEEQFGNGILKQLCDYESSSFEEQKLIKVNHVSLSSFNNNDQTLLLTQLNDDNHIKDQNKQKQIKAQNYDQQKPSQLQVLTDDKEQVQKKDQIKTVSHLLNNQKKQYTLNQIVDQKSSKSPIVLGQTQYQFPVQQTVIKNISNVQELETYKNNESSYSPKFQVDQQQRQINIIPLNQSTQIIKKVEPKAEELPKLSHVIEIINNSNSPQIVKTQNSNSFHQIQIPKNQQELNQVFQTNLILYQQDFPFEEQNSQKDQMSQSIIEFNKDPQFQTATQIQDFDLCTSRKQRENTNTGQNHFINDLNLIEMKESQQISILKDYNEKKDFNNQELIQIQNPLQLNEESSQIVKNQQNEIYIMEQVNSNSQSSNGDCPQIIQIAKLQQDQNNSLNQDENCNGPNKVLQLVKDQPGEASEIFDNDSKKLDNYQTDNLLKIEVLKLLNSQQLFKYQELLLKKKHSKQDNEEEIDKQLQTIEQIQNIKEKLNYTREQELILLNQEELNQMNEQQLDRYILNLQNILENSDQTQKDNDPSQGEIEICLQNVIKAKKKLVQIQERENNEENHVNQKFQNFILQPNQNNFLSKQDFEDLSYPQQIQYCNIVQQMINLELKIQKGYLNQQYQQQQKVVNGFKKAQEMVLTRSLINFNGFETSQKIEGKKQNNGLTIVNPLRQSSVTDEIAPFLMQDFESQQQLFNRVSTKSPPNSKSGYTDKYNFQKCLENLKDFEIWSTNPRIKKFQKWKRFSQPNFEIPIEYRVLSDYQNNRKKIENQQFEYGGYTQNNQAHGFGIMMKRLKGAIYEGIFEKGKFIYGIALELNNESRLQKYIGSYNTDYDIKHGQCKMTWYDEVRNSQFQIYEEHSGLMIYGLLHGEGKRWNVKERWLYIGFWKKSVRSGVGKYYVKKENEELELKYQGEFCNDTYHGKGQFYHNDHIYEEGEYRNGKKIGPHLLYKDNVLQKTINY</sequence>
<feature type="domain" description="Protein kinase" evidence="2">
    <location>
        <begin position="1"/>
        <end position="312"/>
    </location>
</feature>
<dbReference type="InterPro" id="IPR011009">
    <property type="entry name" value="Kinase-like_dom_sf"/>
</dbReference>
<dbReference type="Gene3D" id="1.10.510.10">
    <property type="entry name" value="Transferase(Phosphotransferase) domain 1"/>
    <property type="match status" value="1"/>
</dbReference>
<dbReference type="Proteomes" id="UP000000600">
    <property type="component" value="Unassembled WGS sequence"/>
</dbReference>
<feature type="region of interest" description="Disordered" evidence="1">
    <location>
        <begin position="353"/>
        <end position="372"/>
    </location>
</feature>
<dbReference type="KEGG" id="ptm:GSPATT00020748001"/>
<keyword evidence="4" id="KW-1185">Reference proteome</keyword>
<dbReference type="GO" id="GO:0005524">
    <property type="term" value="F:ATP binding"/>
    <property type="evidence" value="ECO:0007669"/>
    <property type="project" value="InterPro"/>
</dbReference>
<dbReference type="GeneID" id="5040277"/>
<dbReference type="Gene3D" id="2.20.110.10">
    <property type="entry name" value="Histone H3 K4-specific methyltransferase SET7/9 N-terminal domain"/>
    <property type="match status" value="1"/>
</dbReference>
<dbReference type="HOGENOM" id="CLU_256026_0_0_1"/>
<dbReference type="SUPFAM" id="SSF56112">
    <property type="entry name" value="Protein kinase-like (PK-like)"/>
    <property type="match status" value="1"/>
</dbReference>
<protein>
    <recommendedName>
        <fullName evidence="2">Protein kinase domain-containing protein</fullName>
    </recommendedName>
</protein>
<dbReference type="OrthoDB" id="304055at2759"/>
<organism evidence="3 4">
    <name type="scientific">Paramecium tetraurelia</name>
    <dbReference type="NCBI Taxonomy" id="5888"/>
    <lineage>
        <taxon>Eukaryota</taxon>
        <taxon>Sar</taxon>
        <taxon>Alveolata</taxon>
        <taxon>Ciliophora</taxon>
        <taxon>Intramacronucleata</taxon>
        <taxon>Oligohymenophorea</taxon>
        <taxon>Peniculida</taxon>
        <taxon>Parameciidae</taxon>
        <taxon>Paramecium</taxon>
    </lineage>
</organism>
<dbReference type="GO" id="GO:0004672">
    <property type="term" value="F:protein kinase activity"/>
    <property type="evidence" value="ECO:0007669"/>
    <property type="project" value="InterPro"/>
</dbReference>
<proteinExistence type="predicted"/>
<dbReference type="InParanoid" id="A0DVM8"/>
<evidence type="ECO:0000256" key="1">
    <source>
        <dbReference type="SAM" id="MobiDB-lite"/>
    </source>
</evidence>
<dbReference type="SMART" id="SM00220">
    <property type="entry name" value="S_TKc"/>
    <property type="match status" value="1"/>
</dbReference>
<dbReference type="InterPro" id="IPR052472">
    <property type="entry name" value="MORN3"/>
</dbReference>